<sequence length="67" mass="7829">MARPKTSKRIVRISISIDDRHYQELRRIADNEEVSLAWLVRRAVADFLEHNEPLDEQIVSSTKVLGR</sequence>
<dbReference type="RefSeq" id="WP_036488644.1">
    <property type="nucleotide sequence ID" value="NZ_LVVZ01000021.1"/>
</dbReference>
<dbReference type="InterPro" id="IPR002145">
    <property type="entry name" value="CopG"/>
</dbReference>
<name>A0A1U7JF33_9HYPH</name>
<reference evidence="2 3" key="1">
    <citation type="submission" date="2016-03" db="EMBL/GenBank/DDBJ databases">
        <title>Genome sequence of Nesiotobacter sp. nov., a moderately halophilic alphaproteobacterium isolated from the Yellow Sea, China.</title>
        <authorList>
            <person name="Zhang G."/>
            <person name="Zhang R."/>
        </authorList>
    </citation>
    <scope>NUCLEOTIDE SEQUENCE [LARGE SCALE GENOMIC DNA]</scope>
    <source>
        <strain evidence="2 3">WB1-6</strain>
    </source>
</reference>
<dbReference type="InterPro" id="IPR013321">
    <property type="entry name" value="Arc_rbn_hlx_hlx"/>
</dbReference>
<keyword evidence="3" id="KW-1185">Reference proteome</keyword>
<comment type="caution">
    <text evidence="2">The sequence shown here is derived from an EMBL/GenBank/DDBJ whole genome shotgun (WGS) entry which is preliminary data.</text>
</comment>
<dbReference type="Pfam" id="PF01402">
    <property type="entry name" value="RHH_1"/>
    <property type="match status" value="1"/>
</dbReference>
<evidence type="ECO:0000259" key="1">
    <source>
        <dbReference type="Pfam" id="PF01402"/>
    </source>
</evidence>
<organism evidence="2 3">
    <name type="scientific">Pseudovibrio exalbescens</name>
    <dbReference type="NCBI Taxonomy" id="197461"/>
    <lineage>
        <taxon>Bacteria</taxon>
        <taxon>Pseudomonadati</taxon>
        <taxon>Pseudomonadota</taxon>
        <taxon>Alphaproteobacteria</taxon>
        <taxon>Hyphomicrobiales</taxon>
        <taxon>Stappiaceae</taxon>
        <taxon>Pseudovibrio</taxon>
    </lineage>
</organism>
<dbReference type="InterPro" id="IPR010985">
    <property type="entry name" value="Ribbon_hlx_hlx"/>
</dbReference>
<dbReference type="EMBL" id="LVVZ01000021">
    <property type="protein sequence ID" value="OKL43294.1"/>
    <property type="molecule type" value="Genomic_DNA"/>
</dbReference>
<feature type="domain" description="Ribbon-helix-helix protein CopG" evidence="1">
    <location>
        <begin position="11"/>
        <end position="49"/>
    </location>
</feature>
<proteinExistence type="predicted"/>
<dbReference type="AlphaFoldDB" id="A0A1U7JF33"/>
<dbReference type="Proteomes" id="UP000185783">
    <property type="component" value="Unassembled WGS sequence"/>
</dbReference>
<evidence type="ECO:0000313" key="2">
    <source>
        <dbReference type="EMBL" id="OKL43294.1"/>
    </source>
</evidence>
<evidence type="ECO:0000313" key="3">
    <source>
        <dbReference type="Proteomes" id="UP000185783"/>
    </source>
</evidence>
<accession>A0A1U7JF33</accession>
<dbReference type="Gene3D" id="1.10.1220.10">
    <property type="entry name" value="Met repressor-like"/>
    <property type="match status" value="1"/>
</dbReference>
<dbReference type="GO" id="GO:0006355">
    <property type="term" value="P:regulation of DNA-templated transcription"/>
    <property type="evidence" value="ECO:0007669"/>
    <property type="project" value="InterPro"/>
</dbReference>
<gene>
    <name evidence="2" type="ORF">A3843_14355</name>
</gene>
<dbReference type="SUPFAM" id="SSF47598">
    <property type="entry name" value="Ribbon-helix-helix"/>
    <property type="match status" value="1"/>
</dbReference>
<dbReference type="STRING" id="197461.A3843_14355"/>
<protein>
    <recommendedName>
        <fullName evidence="1">Ribbon-helix-helix protein CopG domain-containing protein</fullName>
    </recommendedName>
</protein>